<name>A0A9Q2CYP2_9STAP</name>
<evidence type="ECO:0000313" key="10">
    <source>
        <dbReference type="EMBL" id="MBB5175500.1"/>
    </source>
</evidence>
<dbReference type="EC" id="4.1.1.5" evidence="4 9"/>
<dbReference type="EMBL" id="JACHHF010000002">
    <property type="protein sequence ID" value="MBB5175500.1"/>
    <property type="molecule type" value="Genomic_DNA"/>
</dbReference>
<dbReference type="NCBIfam" id="TIGR01252">
    <property type="entry name" value="acetolac_decarb"/>
    <property type="match status" value="1"/>
</dbReference>
<dbReference type="InterPro" id="IPR005128">
    <property type="entry name" value="Acetolactate_a_deCO2ase"/>
</dbReference>
<organism evidence="10 11">
    <name type="scientific">Nosocomiicoccus ampullae</name>
    <dbReference type="NCBI Taxonomy" id="489910"/>
    <lineage>
        <taxon>Bacteria</taxon>
        <taxon>Bacillati</taxon>
        <taxon>Bacillota</taxon>
        <taxon>Bacilli</taxon>
        <taxon>Bacillales</taxon>
        <taxon>Staphylococcaceae</taxon>
        <taxon>Nosocomiicoccus</taxon>
    </lineage>
</organism>
<dbReference type="PANTHER" id="PTHR35524">
    <property type="entry name" value="ALPHA-ACETOLACTATE DECARBOXYLASE"/>
    <property type="match status" value="1"/>
</dbReference>
<dbReference type="Pfam" id="PF03306">
    <property type="entry name" value="AAL_decarboxy"/>
    <property type="match status" value="1"/>
</dbReference>
<dbReference type="PIRSF" id="PIRSF001332">
    <property type="entry name" value="Acetolac_decarb"/>
    <property type="match status" value="1"/>
</dbReference>
<dbReference type="Gene3D" id="3.30.1330.80">
    <property type="entry name" value="Hypothetical protein, similar to alpha- acetolactate decarboxylase, domain 2"/>
    <property type="match status" value="2"/>
</dbReference>
<evidence type="ECO:0000256" key="9">
    <source>
        <dbReference type="PIRNR" id="PIRNR001332"/>
    </source>
</evidence>
<dbReference type="CDD" id="cd17299">
    <property type="entry name" value="acetolactate_decarboxylase"/>
    <property type="match status" value="1"/>
</dbReference>
<dbReference type="GO" id="GO:0045151">
    <property type="term" value="P:acetoin biosynthetic process"/>
    <property type="evidence" value="ECO:0007669"/>
    <property type="project" value="UniProtKB-UniRule"/>
</dbReference>
<proteinExistence type="inferred from homology"/>
<dbReference type="GO" id="GO:0047605">
    <property type="term" value="F:acetolactate decarboxylase activity"/>
    <property type="evidence" value="ECO:0007669"/>
    <property type="project" value="UniProtKB-UniRule"/>
</dbReference>
<sequence length="234" mass="26394">MTSTLFQHGTLGMLMEGFLEGTISINEILKKGNYGLGTLSGADGEVVIVDGKAFHMNGDKRFIELNGDEMTPFGMVAQFSSDNSFKVKNKTSEAVLKEVESHMISKNLFSAVKITGTFKMMHIRTIHAQEEPYQRLIESAREQVEIKEENITGTLIGFYTPELFHGVSVGGFHNHFVDENEKFGGHVLDFEVLDGTVEIQNFETFEQQLPLTNESFNKSEMDNEKIRKEIRETE</sequence>
<accession>A0A9Q2CYP2</accession>
<keyword evidence="11" id="KW-1185">Reference proteome</keyword>
<comment type="caution">
    <text evidence="10">The sequence shown here is derived from an EMBL/GenBank/DDBJ whole genome shotgun (WGS) entry which is preliminary data.</text>
</comment>
<keyword evidence="8 9" id="KW-0456">Lyase</keyword>
<evidence type="ECO:0000313" key="11">
    <source>
        <dbReference type="Proteomes" id="UP000579136"/>
    </source>
</evidence>
<evidence type="ECO:0000256" key="1">
    <source>
        <dbReference type="ARBA" id="ARBA00001784"/>
    </source>
</evidence>
<evidence type="ECO:0000256" key="7">
    <source>
        <dbReference type="ARBA" id="ARBA00023061"/>
    </source>
</evidence>
<keyword evidence="7 9" id="KW-0005">Acetoin biosynthesis</keyword>
<dbReference type="SUPFAM" id="SSF117856">
    <property type="entry name" value="AF0104/ALDC/Ptd012-like"/>
    <property type="match status" value="1"/>
</dbReference>
<evidence type="ECO:0000256" key="8">
    <source>
        <dbReference type="ARBA" id="ARBA00023239"/>
    </source>
</evidence>
<dbReference type="PANTHER" id="PTHR35524:SF1">
    <property type="entry name" value="ALPHA-ACETOLACTATE DECARBOXYLASE"/>
    <property type="match status" value="1"/>
</dbReference>
<comment type="pathway">
    <text evidence="2 9">Polyol metabolism; (R,R)-butane-2,3-diol biosynthesis; (R,R)-butane-2,3-diol from pyruvate: step 2/3.</text>
</comment>
<evidence type="ECO:0000256" key="6">
    <source>
        <dbReference type="ARBA" id="ARBA00022793"/>
    </source>
</evidence>
<gene>
    <name evidence="10" type="ORF">HNQ45_000370</name>
</gene>
<reference evidence="10 11" key="1">
    <citation type="submission" date="2020-08" db="EMBL/GenBank/DDBJ databases">
        <title>Genomic Encyclopedia of Type Strains, Phase IV (KMG-IV): sequencing the most valuable type-strain genomes for metagenomic binning, comparative biology and taxonomic classification.</title>
        <authorList>
            <person name="Goeker M."/>
        </authorList>
    </citation>
    <scope>NUCLEOTIDE SEQUENCE [LARGE SCALE GENOMIC DNA]</scope>
    <source>
        <strain evidence="10 11">DSM 19163</strain>
    </source>
</reference>
<dbReference type="RefSeq" id="WP_183672925.1">
    <property type="nucleotide sequence ID" value="NZ_CBCRYX010000001.1"/>
</dbReference>
<keyword evidence="6 9" id="KW-0210">Decarboxylase</keyword>
<protein>
    <recommendedName>
        <fullName evidence="5 9">Alpha-acetolactate decarboxylase</fullName>
        <ecNumber evidence="4 9">4.1.1.5</ecNumber>
    </recommendedName>
</protein>
<comment type="catalytic activity">
    <reaction evidence="1 9">
        <text>(2S)-2-acetolactate + H(+) = (R)-acetoin + CO2</text>
        <dbReference type="Rhea" id="RHEA:21580"/>
        <dbReference type="ChEBI" id="CHEBI:15378"/>
        <dbReference type="ChEBI" id="CHEBI:15686"/>
        <dbReference type="ChEBI" id="CHEBI:16526"/>
        <dbReference type="ChEBI" id="CHEBI:58476"/>
        <dbReference type="EC" id="4.1.1.5"/>
    </reaction>
</comment>
<dbReference type="AlphaFoldDB" id="A0A9Q2CYP2"/>
<evidence type="ECO:0000256" key="4">
    <source>
        <dbReference type="ARBA" id="ARBA00013204"/>
    </source>
</evidence>
<dbReference type="Proteomes" id="UP000579136">
    <property type="component" value="Unassembled WGS sequence"/>
</dbReference>
<evidence type="ECO:0000256" key="3">
    <source>
        <dbReference type="ARBA" id="ARBA00007106"/>
    </source>
</evidence>
<evidence type="ECO:0000256" key="2">
    <source>
        <dbReference type="ARBA" id="ARBA00005170"/>
    </source>
</evidence>
<comment type="similarity">
    <text evidence="3 9">Belongs to the alpha-acetolactate decarboxylase family.</text>
</comment>
<evidence type="ECO:0000256" key="5">
    <source>
        <dbReference type="ARBA" id="ARBA00020164"/>
    </source>
</evidence>